<reference evidence="1 2" key="1">
    <citation type="submission" date="2019-03" db="EMBL/GenBank/DDBJ databases">
        <title>Genomic Encyclopedia of Archaeal and Bacterial Type Strains, Phase II (KMG-II): from individual species to whole genera.</title>
        <authorList>
            <person name="Goeker M."/>
        </authorList>
    </citation>
    <scope>NUCLEOTIDE SEQUENCE [LARGE SCALE GENOMIC DNA]</scope>
    <source>
        <strain evidence="1 2">DSM 18435</strain>
    </source>
</reference>
<keyword evidence="2" id="KW-1185">Reference proteome</keyword>
<evidence type="ECO:0000313" key="2">
    <source>
        <dbReference type="Proteomes" id="UP000295468"/>
    </source>
</evidence>
<organism evidence="1 2">
    <name type="scientific">Zeaxanthinibacter enoshimensis</name>
    <dbReference type="NCBI Taxonomy" id="392009"/>
    <lineage>
        <taxon>Bacteria</taxon>
        <taxon>Pseudomonadati</taxon>
        <taxon>Bacteroidota</taxon>
        <taxon>Flavobacteriia</taxon>
        <taxon>Flavobacteriales</taxon>
        <taxon>Flavobacteriaceae</taxon>
        <taxon>Zeaxanthinibacter</taxon>
    </lineage>
</organism>
<dbReference type="Proteomes" id="UP000295468">
    <property type="component" value="Unassembled WGS sequence"/>
</dbReference>
<comment type="caution">
    <text evidence="1">The sequence shown here is derived from an EMBL/GenBank/DDBJ whole genome shotgun (WGS) entry which is preliminary data.</text>
</comment>
<dbReference type="Gene3D" id="3.40.50.1820">
    <property type="entry name" value="alpha/beta hydrolase"/>
    <property type="match status" value="1"/>
</dbReference>
<proteinExistence type="predicted"/>
<evidence type="ECO:0000313" key="1">
    <source>
        <dbReference type="EMBL" id="TDQ29439.1"/>
    </source>
</evidence>
<dbReference type="InterPro" id="IPR029058">
    <property type="entry name" value="AB_hydrolase_fold"/>
</dbReference>
<name>A0A4R6TJL9_9FLAO</name>
<sequence length="223" mass="25818">MSDIPQTRIPVYLMPGLAANPSIFENIRLPDDTFEIHRLEWFVPERGMSLQQYAEKMAEQVKGEHPVLLGVSFGGLLVQEMARFLDPRKVIIVSSVKNKGELPRRLIFARYTHIHKLLPTGLINNVELLAKYAFGETVTKRLKLYEQYLSLRDKYYIDWSIDKIVNWQQKDCMPGVVHIHGDQDAVFPKEHIGECITVKGGTHTMILHRARWFNENLPEIILK</sequence>
<dbReference type="AlphaFoldDB" id="A0A4R6TJL9"/>
<dbReference type="SUPFAM" id="SSF53474">
    <property type="entry name" value="alpha/beta-Hydrolases"/>
    <property type="match status" value="1"/>
</dbReference>
<evidence type="ECO:0008006" key="3">
    <source>
        <dbReference type="Google" id="ProtNLM"/>
    </source>
</evidence>
<accession>A0A4R6TJL9</accession>
<protein>
    <recommendedName>
        <fullName evidence="3">Pimeloyl-ACP methyl ester carboxylesterase</fullName>
    </recommendedName>
</protein>
<gene>
    <name evidence="1" type="ORF">CLV82_2897</name>
</gene>
<dbReference type="EMBL" id="SNYI01000003">
    <property type="protein sequence ID" value="TDQ29439.1"/>
    <property type="molecule type" value="Genomic_DNA"/>
</dbReference>